<protein>
    <submittedName>
        <fullName evidence="2">YybS family protein</fullName>
    </submittedName>
</protein>
<comment type="caution">
    <text evidence="2">The sequence shown here is derived from an EMBL/GenBank/DDBJ whole genome shotgun (WGS) entry which is preliminary data.</text>
</comment>
<feature type="transmembrane region" description="Helical" evidence="1">
    <location>
        <begin position="12"/>
        <end position="38"/>
    </location>
</feature>
<dbReference type="InterPro" id="IPR018710">
    <property type="entry name" value="DUF2232"/>
</dbReference>
<organism evidence="2 3">
    <name type="scientific">Lentibacillus juripiscarius</name>
    <dbReference type="NCBI Taxonomy" id="257446"/>
    <lineage>
        <taxon>Bacteria</taxon>
        <taxon>Bacillati</taxon>
        <taxon>Bacillota</taxon>
        <taxon>Bacilli</taxon>
        <taxon>Bacillales</taxon>
        <taxon>Bacillaceae</taxon>
        <taxon>Lentibacillus</taxon>
    </lineage>
</organism>
<keyword evidence="1" id="KW-0472">Membrane</keyword>
<accession>A0ABW5V6J5</accession>
<evidence type="ECO:0000313" key="3">
    <source>
        <dbReference type="Proteomes" id="UP001597502"/>
    </source>
</evidence>
<dbReference type="Proteomes" id="UP001597502">
    <property type="component" value="Unassembled WGS sequence"/>
</dbReference>
<dbReference type="PANTHER" id="PTHR41324:SF1">
    <property type="entry name" value="DUF2232 DOMAIN-CONTAINING PROTEIN"/>
    <property type="match status" value="1"/>
</dbReference>
<feature type="transmembrane region" description="Helical" evidence="1">
    <location>
        <begin position="243"/>
        <end position="266"/>
    </location>
</feature>
<keyword evidence="3" id="KW-1185">Reference proteome</keyword>
<dbReference type="EMBL" id="JBHUNA010000021">
    <property type="protein sequence ID" value="MFD2761325.1"/>
    <property type="molecule type" value="Genomic_DNA"/>
</dbReference>
<dbReference type="Pfam" id="PF09991">
    <property type="entry name" value="DUF2232"/>
    <property type="match status" value="1"/>
</dbReference>
<evidence type="ECO:0000256" key="1">
    <source>
        <dbReference type="SAM" id="Phobius"/>
    </source>
</evidence>
<name>A0ABW5V6J5_9BACI</name>
<feature type="transmembrane region" description="Helical" evidence="1">
    <location>
        <begin position="212"/>
        <end position="231"/>
    </location>
</feature>
<gene>
    <name evidence="2" type="ORF">ACFSUO_10115</name>
</gene>
<proteinExistence type="predicted"/>
<evidence type="ECO:0000313" key="2">
    <source>
        <dbReference type="EMBL" id="MFD2761325.1"/>
    </source>
</evidence>
<dbReference type="PANTHER" id="PTHR41324">
    <property type="entry name" value="MEMBRANE PROTEIN-RELATED"/>
    <property type="match status" value="1"/>
</dbReference>
<sequence>MNQSKHLADGALLTAIYMILMLIATFIPVITVVATFLLPVPFILFASRHDWKPSIVMLLAAVGLSAIFTSVYSVPIPVLMGLGGILIGSAIFRKYSAYETLASGTIGFVAGLVILFLFSQFVFQVNLINEMNHLMEESAAMSKDVMENLGLGSQAEEQMQLVMEQLDILIDLIPVWIALASLLMAFVSQWISYKVIARLESRSLHFPPFRMFRLPVSLIWIYFFALIISFMDLSGIGAQAVNNVLMLTGIFMALQGLSFIFYYAYVKNITKALPVMSVLLTIFVPFIFLHLVRLLGIIDIGFALRDRISGGKT</sequence>
<dbReference type="RefSeq" id="WP_382393709.1">
    <property type="nucleotide sequence ID" value="NZ_JBHUNA010000021.1"/>
</dbReference>
<keyword evidence="1" id="KW-1133">Transmembrane helix</keyword>
<feature type="transmembrane region" description="Helical" evidence="1">
    <location>
        <begin position="104"/>
        <end position="123"/>
    </location>
</feature>
<reference evidence="3" key="1">
    <citation type="journal article" date="2019" name="Int. J. Syst. Evol. Microbiol.">
        <title>The Global Catalogue of Microorganisms (GCM) 10K type strain sequencing project: providing services to taxonomists for standard genome sequencing and annotation.</title>
        <authorList>
            <consortium name="The Broad Institute Genomics Platform"/>
            <consortium name="The Broad Institute Genome Sequencing Center for Infectious Disease"/>
            <person name="Wu L."/>
            <person name="Ma J."/>
        </authorList>
    </citation>
    <scope>NUCLEOTIDE SEQUENCE [LARGE SCALE GENOMIC DNA]</scope>
    <source>
        <strain evidence="3">TISTR 1535</strain>
    </source>
</reference>
<feature type="transmembrane region" description="Helical" evidence="1">
    <location>
        <begin position="50"/>
        <end position="68"/>
    </location>
</feature>
<feature type="transmembrane region" description="Helical" evidence="1">
    <location>
        <begin position="278"/>
        <end position="304"/>
    </location>
</feature>
<keyword evidence="1" id="KW-0812">Transmembrane</keyword>
<feature type="transmembrane region" description="Helical" evidence="1">
    <location>
        <begin position="168"/>
        <end position="191"/>
    </location>
</feature>